<dbReference type="GO" id="GO:0016020">
    <property type="term" value="C:membrane"/>
    <property type="evidence" value="ECO:0007669"/>
    <property type="project" value="TreeGrafter"/>
</dbReference>
<accession>A0A0H3D864</accession>
<dbReference type="GO" id="GO:0030203">
    <property type="term" value="P:glycosaminoglycan metabolic process"/>
    <property type="evidence" value="ECO:0007669"/>
    <property type="project" value="TreeGrafter"/>
</dbReference>
<feature type="signal peptide" evidence="7">
    <location>
        <begin position="1"/>
        <end position="17"/>
    </location>
</feature>
<evidence type="ECO:0000256" key="4">
    <source>
        <dbReference type="ARBA" id="ARBA00022801"/>
    </source>
</evidence>
<organism evidence="10 11">
    <name type="scientific">Amycolatopsis mediterranei (strain U-32)</name>
    <dbReference type="NCBI Taxonomy" id="749927"/>
    <lineage>
        <taxon>Bacteria</taxon>
        <taxon>Bacillati</taxon>
        <taxon>Actinomycetota</taxon>
        <taxon>Actinomycetes</taxon>
        <taxon>Pseudonocardiales</taxon>
        <taxon>Pseudonocardiaceae</taxon>
        <taxon>Amycolatopsis</taxon>
    </lineage>
</organism>
<comment type="catalytic activity">
    <reaction evidence="1">
        <text>Hydrolysis of terminal non-reducing N-acetyl-D-hexosamine residues in N-acetyl-beta-D-hexosaminides.</text>
        <dbReference type="EC" id="3.2.1.52"/>
    </reaction>
</comment>
<dbReference type="PANTHER" id="PTHR22600:SF57">
    <property type="entry name" value="BETA-N-ACETYLHEXOSAMINIDASE"/>
    <property type="match status" value="1"/>
</dbReference>
<dbReference type="InterPro" id="IPR015883">
    <property type="entry name" value="Glyco_hydro_20_cat"/>
</dbReference>
<dbReference type="EMBL" id="CP002000">
    <property type="protein sequence ID" value="ADJ46831.1"/>
    <property type="molecule type" value="Genomic_DNA"/>
</dbReference>
<feature type="chain" id="PRO_5039681994" description="beta-N-acetylhexosaminidase" evidence="7">
    <location>
        <begin position="18"/>
        <end position="532"/>
    </location>
</feature>
<dbReference type="Pfam" id="PF02838">
    <property type="entry name" value="Glyco_hydro_20b"/>
    <property type="match status" value="1"/>
</dbReference>
<reference evidence="10 11" key="1">
    <citation type="journal article" date="2010" name="Cell Res.">
        <title>Complete genome sequence of the rifamycin SV-producing Amycolatopsis mediterranei U32 revealed its genetic characteristics in phylogeny and metabolism.</title>
        <authorList>
            <person name="Zhao W."/>
            <person name="Zhong Y."/>
            <person name="Yuan H."/>
            <person name="Wang J."/>
            <person name="Zheng H."/>
            <person name="Wang Y."/>
            <person name="Cen X."/>
            <person name="Xu F."/>
            <person name="Bai J."/>
            <person name="Han X."/>
            <person name="Lu G."/>
            <person name="Zhu Y."/>
            <person name="Shao Z."/>
            <person name="Yan H."/>
            <person name="Li C."/>
            <person name="Peng N."/>
            <person name="Zhang Z."/>
            <person name="Zhang Y."/>
            <person name="Lin W."/>
            <person name="Fan Y."/>
            <person name="Qin Z."/>
            <person name="Hu Y."/>
            <person name="Zhu B."/>
            <person name="Wang S."/>
            <person name="Ding X."/>
            <person name="Zhao G.P."/>
        </authorList>
    </citation>
    <scope>NUCLEOTIDE SEQUENCE [LARGE SCALE GENOMIC DNA]</scope>
    <source>
        <strain evidence="11">U-32</strain>
    </source>
</reference>
<dbReference type="GeneID" id="92872775"/>
<dbReference type="Pfam" id="PF00728">
    <property type="entry name" value="Glyco_hydro_20"/>
    <property type="match status" value="1"/>
</dbReference>
<proteinExistence type="inferred from homology"/>
<name>A0A0H3D864_AMYMU</name>
<evidence type="ECO:0000259" key="9">
    <source>
        <dbReference type="Pfam" id="PF02838"/>
    </source>
</evidence>
<gene>
    <name evidence="10" type="ordered locus">AMED_5066</name>
</gene>
<dbReference type="Gene3D" id="3.20.20.80">
    <property type="entry name" value="Glycosidases"/>
    <property type="match status" value="1"/>
</dbReference>
<dbReference type="AlphaFoldDB" id="A0A0H3D864"/>
<evidence type="ECO:0000256" key="3">
    <source>
        <dbReference type="ARBA" id="ARBA00012663"/>
    </source>
</evidence>
<feature type="domain" description="Beta-hexosaminidase bacterial type N-terminal" evidence="9">
    <location>
        <begin position="34"/>
        <end position="172"/>
    </location>
</feature>
<keyword evidence="7" id="KW-0732">Signal</keyword>
<dbReference type="InterPro" id="IPR015882">
    <property type="entry name" value="HEX_bac_N"/>
</dbReference>
<dbReference type="Proteomes" id="UP000000328">
    <property type="component" value="Chromosome"/>
</dbReference>
<evidence type="ECO:0000256" key="6">
    <source>
        <dbReference type="PIRSR" id="PIRSR625705-1"/>
    </source>
</evidence>
<feature type="domain" description="Glycoside hydrolase family 20 catalytic" evidence="8">
    <location>
        <begin position="175"/>
        <end position="490"/>
    </location>
</feature>
<dbReference type="HOGENOM" id="CLU_007082_5_1_11"/>
<keyword evidence="5" id="KW-0326">Glycosidase</keyword>
<dbReference type="eggNOG" id="COG3525">
    <property type="taxonomic scope" value="Bacteria"/>
</dbReference>
<evidence type="ECO:0000259" key="8">
    <source>
        <dbReference type="Pfam" id="PF00728"/>
    </source>
</evidence>
<dbReference type="SUPFAM" id="SSF51445">
    <property type="entry name" value="(Trans)glycosidases"/>
    <property type="match status" value="1"/>
</dbReference>
<dbReference type="InterPro" id="IPR017853">
    <property type="entry name" value="GH"/>
</dbReference>
<dbReference type="PRINTS" id="PR00738">
    <property type="entry name" value="GLHYDRLASE20"/>
</dbReference>
<dbReference type="InterPro" id="IPR029018">
    <property type="entry name" value="Hex-like_dom2"/>
</dbReference>
<evidence type="ECO:0000256" key="2">
    <source>
        <dbReference type="ARBA" id="ARBA00006285"/>
    </source>
</evidence>
<dbReference type="GO" id="GO:0005975">
    <property type="term" value="P:carbohydrate metabolic process"/>
    <property type="evidence" value="ECO:0007669"/>
    <property type="project" value="InterPro"/>
</dbReference>
<keyword evidence="4" id="KW-0378">Hydrolase</keyword>
<dbReference type="RefSeq" id="WP_013226892.1">
    <property type="nucleotide sequence ID" value="NC_014318.1"/>
</dbReference>
<dbReference type="KEGG" id="amd:AMED_5066"/>
<dbReference type="InterPro" id="IPR025705">
    <property type="entry name" value="Beta_hexosaminidase_sua/sub"/>
</dbReference>
<dbReference type="GO" id="GO:0004563">
    <property type="term" value="F:beta-N-acetylhexosaminidase activity"/>
    <property type="evidence" value="ECO:0007669"/>
    <property type="project" value="UniProtKB-EC"/>
</dbReference>
<evidence type="ECO:0000256" key="1">
    <source>
        <dbReference type="ARBA" id="ARBA00001231"/>
    </source>
</evidence>
<protein>
    <recommendedName>
        <fullName evidence="3">beta-N-acetylhexosaminidase</fullName>
        <ecNumber evidence="3">3.2.1.52</ecNumber>
    </recommendedName>
</protein>
<evidence type="ECO:0000256" key="5">
    <source>
        <dbReference type="ARBA" id="ARBA00023295"/>
    </source>
</evidence>
<dbReference type="EC" id="3.2.1.52" evidence="3"/>
<evidence type="ECO:0000313" key="10">
    <source>
        <dbReference type="EMBL" id="ADJ46831.1"/>
    </source>
</evidence>
<evidence type="ECO:0000313" key="11">
    <source>
        <dbReference type="Proteomes" id="UP000000328"/>
    </source>
</evidence>
<sequence length="532" mass="55861">MVVIAIVALALGGHAGAARGDAGRTAPPVTGMNALVPQPVAVQQATGTGYAITASTTILVEPGSAPVEEIGVELARVLRRSTGYALPVVAAPGREAATADGISLLLSGAGAELGDEGYLLDVSAGGVVVRANQPEGLFNGVQTLRQLLPAAADSATIQPGPWPVPAGHIEDHPRFPYRGAMLDVARHFFPVATVERYLDEISRYKVNRLHLHLADDQGWRIAITSWPQLATVGGSTAVGGGPGGYYTQADYRAIVDYARAHYVTIVPEIDGPGHTNAALASYPALNCTGTAPPLYTGTDVGFSSLCVGKDITYTFLDNVLGELAGLTPGPYLHIGGDEAQSTKAKDYTSFEGKELPLVAGYGKAPMAWHDIAAVTPPASTVLEYWGTTTSEPKTAAAVARGNKVVLAPANKAYLDMKYSRKTKLGQNWAGYIEEQTAYDWNPGSYLSGVGESAVLGVEAPLWSETLVTLADLEFMTFPRLPAIAELGWSPAATHDWTSFRSRLGAQGPRWTVLGIGFFASAQIPWAPGTRAG</sequence>
<dbReference type="OrthoDB" id="9763537at2"/>
<dbReference type="PATRIC" id="fig|749927.5.peg.5241"/>
<dbReference type="CDD" id="cd06568">
    <property type="entry name" value="GH20_SpHex_like"/>
    <property type="match status" value="1"/>
</dbReference>
<comment type="similarity">
    <text evidence="2">Belongs to the glycosyl hydrolase 20 family.</text>
</comment>
<evidence type="ECO:0000256" key="7">
    <source>
        <dbReference type="SAM" id="SignalP"/>
    </source>
</evidence>
<dbReference type="PANTHER" id="PTHR22600">
    <property type="entry name" value="BETA-HEXOSAMINIDASE"/>
    <property type="match status" value="1"/>
</dbReference>
<feature type="active site" description="Proton donor" evidence="6">
    <location>
        <position position="338"/>
    </location>
</feature>
<dbReference type="SUPFAM" id="SSF55545">
    <property type="entry name" value="beta-N-acetylhexosaminidase-like domain"/>
    <property type="match status" value="1"/>
</dbReference>
<dbReference type="Gene3D" id="3.30.379.10">
    <property type="entry name" value="Chitobiase/beta-hexosaminidase domain 2-like"/>
    <property type="match status" value="1"/>
</dbReference>